<dbReference type="Proteomes" id="UP000006589">
    <property type="component" value="Chromosome"/>
</dbReference>
<organism evidence="2 3">
    <name type="scientific">Methylobacterium radiotolerans (strain ATCC 27329 / DSM 1819 / JCM 2831 / NBRC 15690 / NCIMB 10815 / 0-1)</name>
    <dbReference type="NCBI Taxonomy" id="426355"/>
    <lineage>
        <taxon>Bacteria</taxon>
        <taxon>Pseudomonadati</taxon>
        <taxon>Pseudomonadota</taxon>
        <taxon>Alphaproteobacteria</taxon>
        <taxon>Hyphomicrobiales</taxon>
        <taxon>Methylobacteriaceae</taxon>
        <taxon>Methylobacterium</taxon>
    </lineage>
</organism>
<evidence type="ECO:0000313" key="2">
    <source>
        <dbReference type="EMBL" id="ACB27128.1"/>
    </source>
</evidence>
<dbReference type="HOGENOM" id="CLU_1314218_0_0_5"/>
<feature type="region of interest" description="Disordered" evidence="1">
    <location>
        <begin position="65"/>
        <end position="87"/>
    </location>
</feature>
<gene>
    <name evidence="2" type="ordered locus">Mrad2831_5171</name>
</gene>
<feature type="compositionally biased region" description="Basic and acidic residues" evidence="1">
    <location>
        <begin position="72"/>
        <end position="83"/>
    </location>
</feature>
<dbReference type="AlphaFoldDB" id="B1LW65"/>
<dbReference type="EMBL" id="CP001001">
    <property type="protein sequence ID" value="ACB27128.1"/>
    <property type="molecule type" value="Genomic_DNA"/>
</dbReference>
<protein>
    <submittedName>
        <fullName evidence="2">Uncharacterized protein</fullName>
    </submittedName>
</protein>
<name>B1LW65_METRJ</name>
<dbReference type="STRING" id="426355.Mrad2831_5171"/>
<proteinExistence type="predicted"/>
<evidence type="ECO:0000256" key="1">
    <source>
        <dbReference type="SAM" id="MobiDB-lite"/>
    </source>
</evidence>
<evidence type="ECO:0000313" key="3">
    <source>
        <dbReference type="Proteomes" id="UP000006589"/>
    </source>
</evidence>
<reference evidence="2 3" key="1">
    <citation type="submission" date="2008-03" db="EMBL/GenBank/DDBJ databases">
        <title>Complete sequence of chromosome of Methylobacterium radiotolerans JCM 2831.</title>
        <authorList>
            <consortium name="US DOE Joint Genome Institute"/>
            <person name="Copeland A."/>
            <person name="Lucas S."/>
            <person name="Lapidus A."/>
            <person name="Glavina del Rio T."/>
            <person name="Dalin E."/>
            <person name="Tice H."/>
            <person name="Bruce D."/>
            <person name="Goodwin L."/>
            <person name="Pitluck S."/>
            <person name="Kiss H."/>
            <person name="Brettin T."/>
            <person name="Detter J.C."/>
            <person name="Han C."/>
            <person name="Kuske C.R."/>
            <person name="Schmutz J."/>
            <person name="Larimer F."/>
            <person name="Land M."/>
            <person name="Hauser L."/>
            <person name="Kyrpides N."/>
            <person name="Mikhailova N."/>
            <person name="Marx C.J."/>
            <person name="Richardson P."/>
        </authorList>
    </citation>
    <scope>NUCLEOTIDE SEQUENCE [LARGE SCALE GENOMIC DNA]</scope>
    <source>
        <strain evidence="3">ATCC 27329 / DSM 1819 / JCM 2831 / NBRC 15690 / NCIMB 10815 / 0-1</strain>
    </source>
</reference>
<dbReference type="KEGG" id="mrd:Mrad2831_5171"/>
<dbReference type="GeneID" id="25390531"/>
<sequence length="209" mass="22261">MTIITKAALADELSISRPRVSQYVKAGLPVRPDGRLNRADALNWLKSNALGLNSFEDRGVNRAGRLVKGTKAKPERRPERKPQLEPAASDLDLRDVLVAMLDRVEAVVAFAVLAAEGSPETAYAAAGIARAEMFDAASDLALTLGAPDGHAGPLGAPPATEYPADWAALADLAGHSVDLDAWRAAERRLPYWADADPVDAPHPWKSTSP</sequence>
<accession>B1LW65</accession>
<dbReference type="OrthoDB" id="8002337at2"/>
<dbReference type="RefSeq" id="WP_012322072.1">
    <property type="nucleotide sequence ID" value="NC_010505.1"/>
</dbReference>